<sequence length="454" mass="51365">MRHRQHSRHRRSRITEQINPAFLSSDDPFGNRAGTEEDYYWRALSGDVTRKDLLPATYLELHEQCYEAWSVNPLASAILEITTSFVLGKGVLVEASEPAVQRILMNFWHDAANQMDERIYTLCHELALYGEIFLRFFVNKFDGSVRVRLIDPSLIDVIETDPEDIETPRRFHRRAINLAGSGIAVSPSQSALPVADNTDGVWFVAGEEVMQFAINKVSNAKRGRSDLATLLPWLRRYKDWLTDRVRINKYKGAFLWDVELTGADRKTLDRKRMEYQYPPESGSVVFHAETEKWTAVQPSIQANDVKEDGRAIKLMIAVGAGLPEHYLSDSSQGNRATAAEMGLPTLLRFQRRQKILKLIFRTILDRVLLEAQNAGKLAREIDTTYDIVFPEIDVTDHLTIAGALQSLAKGLSIASSHGWVSDATAMRILFQMVGEDVDVHEELARIANQPLTTD</sequence>
<evidence type="ECO:0000313" key="1">
    <source>
        <dbReference type="EMBL" id="GER88626.1"/>
    </source>
</evidence>
<reference evidence="1 2" key="1">
    <citation type="submission" date="2019-10" db="EMBL/GenBank/DDBJ databases">
        <title>Dictyobacter vulcani sp. nov., within the class Ktedonobacteria, isolated from soil of volcanic Mt. Zao.</title>
        <authorList>
            <person name="Zheng Y."/>
            <person name="Wang C.M."/>
            <person name="Sakai Y."/>
            <person name="Abe K."/>
            <person name="Yokota A."/>
            <person name="Yabe S."/>
        </authorList>
    </citation>
    <scope>NUCLEOTIDE SEQUENCE [LARGE SCALE GENOMIC DNA]</scope>
    <source>
        <strain evidence="1 2">W12</strain>
    </source>
</reference>
<dbReference type="AlphaFoldDB" id="A0A5J4KTU8"/>
<name>A0A5J4KTU8_9CHLR</name>
<evidence type="ECO:0008006" key="3">
    <source>
        <dbReference type="Google" id="ProtNLM"/>
    </source>
</evidence>
<keyword evidence="2" id="KW-1185">Reference proteome</keyword>
<proteinExistence type="predicted"/>
<organism evidence="1 2">
    <name type="scientific">Dictyobacter vulcani</name>
    <dbReference type="NCBI Taxonomy" id="2607529"/>
    <lineage>
        <taxon>Bacteria</taxon>
        <taxon>Bacillati</taxon>
        <taxon>Chloroflexota</taxon>
        <taxon>Ktedonobacteria</taxon>
        <taxon>Ktedonobacterales</taxon>
        <taxon>Dictyobacteraceae</taxon>
        <taxon>Dictyobacter</taxon>
    </lineage>
</organism>
<accession>A0A5J4KTU8</accession>
<gene>
    <name evidence="1" type="ORF">KDW_27880</name>
</gene>
<dbReference type="RefSeq" id="WP_151756505.1">
    <property type="nucleotide sequence ID" value="NZ_BKZW01000001.1"/>
</dbReference>
<evidence type="ECO:0000313" key="2">
    <source>
        <dbReference type="Proteomes" id="UP000326912"/>
    </source>
</evidence>
<dbReference type="Proteomes" id="UP000326912">
    <property type="component" value="Unassembled WGS sequence"/>
</dbReference>
<comment type="caution">
    <text evidence="1">The sequence shown here is derived from an EMBL/GenBank/DDBJ whole genome shotgun (WGS) entry which is preliminary data.</text>
</comment>
<protein>
    <recommendedName>
        <fullName evidence="3">Portal protein</fullName>
    </recommendedName>
</protein>
<dbReference type="EMBL" id="BKZW01000001">
    <property type="protein sequence ID" value="GER88626.1"/>
    <property type="molecule type" value="Genomic_DNA"/>
</dbReference>